<evidence type="ECO:0000313" key="3">
    <source>
        <dbReference type="Proteomes" id="UP000266841"/>
    </source>
</evidence>
<evidence type="ECO:0000313" key="2">
    <source>
        <dbReference type="EMBL" id="EJK67351.1"/>
    </source>
</evidence>
<feature type="compositionally biased region" description="Basic and acidic residues" evidence="1">
    <location>
        <begin position="192"/>
        <end position="208"/>
    </location>
</feature>
<feature type="region of interest" description="Disordered" evidence="1">
    <location>
        <begin position="1"/>
        <end position="85"/>
    </location>
</feature>
<sequence>EAIIRIRAGRDHRRHRRDAATTRQDEVQAEGAPTWASRRRSGPAGTGGGAGAPRLPAAAGGRPAAVCSDPASPPSDPVIRRVRHGDPRVRHAALIALSGTVYGPSLSSSSPSAEGGNGKASDPSLLRAVSERLLDADVPTAIAAAGCLANYAASGVGAGDGGLEGGGSRGGDGRGGRGDGSDTPAAGDEEPIEPRGDDGAEDRVREVVAQDARAVDPPVPVSAYPRGPRRELPPGPREDGDGGPAGPAGRAPPRGGDGGDSSGPQRRARGTAVTAVSTRVRADDAASHASRALHSLLDENPPPRLVDARLRPGRRRGEQGAVAVVRVGRTGVGRVRPRRGRRVPPPRVGCAAGPAEVRRARLRGVGGGAF</sequence>
<feature type="compositionally biased region" description="Basic and acidic residues" evidence="1">
    <location>
        <begin position="171"/>
        <end position="180"/>
    </location>
</feature>
<feature type="compositionally biased region" description="Low complexity" evidence="1">
    <location>
        <begin position="100"/>
        <end position="114"/>
    </location>
</feature>
<dbReference type="AlphaFoldDB" id="K0T242"/>
<accession>K0T242</accession>
<reference evidence="2 3" key="1">
    <citation type="journal article" date="2012" name="Genome Biol.">
        <title>Genome and low-iron response of an oceanic diatom adapted to chronic iron limitation.</title>
        <authorList>
            <person name="Lommer M."/>
            <person name="Specht M."/>
            <person name="Roy A.S."/>
            <person name="Kraemer L."/>
            <person name="Andreson R."/>
            <person name="Gutowska M.A."/>
            <person name="Wolf J."/>
            <person name="Bergner S.V."/>
            <person name="Schilhabel M.B."/>
            <person name="Klostermeier U.C."/>
            <person name="Beiko R.G."/>
            <person name="Rosenstiel P."/>
            <person name="Hippler M."/>
            <person name="Laroche J."/>
        </authorList>
    </citation>
    <scope>NUCLEOTIDE SEQUENCE [LARGE SCALE GENOMIC DNA]</scope>
    <source>
        <strain evidence="2 3">CCMP1005</strain>
    </source>
</reference>
<proteinExistence type="predicted"/>
<comment type="caution">
    <text evidence="2">The sequence shown here is derived from an EMBL/GenBank/DDBJ whole genome shotgun (WGS) entry which is preliminary data.</text>
</comment>
<feature type="region of interest" description="Disordered" evidence="1">
    <location>
        <begin position="154"/>
        <end position="319"/>
    </location>
</feature>
<keyword evidence="3" id="KW-1185">Reference proteome</keyword>
<feature type="compositionally biased region" description="Low complexity" evidence="1">
    <location>
        <begin position="52"/>
        <end position="65"/>
    </location>
</feature>
<feature type="compositionally biased region" description="Gly residues" evidence="1">
    <location>
        <begin position="156"/>
        <end position="170"/>
    </location>
</feature>
<dbReference type="Proteomes" id="UP000266841">
    <property type="component" value="Unassembled WGS sequence"/>
</dbReference>
<evidence type="ECO:0000256" key="1">
    <source>
        <dbReference type="SAM" id="MobiDB-lite"/>
    </source>
</evidence>
<feature type="region of interest" description="Disordered" evidence="1">
    <location>
        <begin position="100"/>
        <end position="123"/>
    </location>
</feature>
<feature type="non-terminal residue" evidence="2">
    <location>
        <position position="1"/>
    </location>
</feature>
<protein>
    <submittedName>
        <fullName evidence="2">Uncharacterized protein</fullName>
    </submittedName>
</protein>
<feature type="compositionally biased region" description="Basic and acidic residues" evidence="1">
    <location>
        <begin position="306"/>
        <end position="318"/>
    </location>
</feature>
<gene>
    <name evidence="2" type="ORF">THAOC_11627</name>
</gene>
<name>K0T242_THAOC</name>
<dbReference type="EMBL" id="AGNL01013268">
    <property type="protein sequence ID" value="EJK67351.1"/>
    <property type="molecule type" value="Genomic_DNA"/>
</dbReference>
<feature type="compositionally biased region" description="Basic and acidic residues" evidence="1">
    <location>
        <begin position="228"/>
        <end position="240"/>
    </location>
</feature>
<organism evidence="2 3">
    <name type="scientific">Thalassiosira oceanica</name>
    <name type="common">Marine diatom</name>
    <dbReference type="NCBI Taxonomy" id="159749"/>
    <lineage>
        <taxon>Eukaryota</taxon>
        <taxon>Sar</taxon>
        <taxon>Stramenopiles</taxon>
        <taxon>Ochrophyta</taxon>
        <taxon>Bacillariophyta</taxon>
        <taxon>Coscinodiscophyceae</taxon>
        <taxon>Thalassiosirophycidae</taxon>
        <taxon>Thalassiosirales</taxon>
        <taxon>Thalassiosiraceae</taxon>
        <taxon>Thalassiosira</taxon>
    </lineage>
</organism>
<dbReference type="OrthoDB" id="49000at2759"/>